<dbReference type="Proteomes" id="UP000243006">
    <property type="component" value="Unassembled WGS sequence"/>
</dbReference>
<evidence type="ECO:0000313" key="2">
    <source>
        <dbReference type="Proteomes" id="UP000243006"/>
    </source>
</evidence>
<reference evidence="1 2" key="1">
    <citation type="submission" date="2015-04" db="EMBL/GenBank/DDBJ databases">
        <title>Draft genome of the roundworm Trichinella nativa.</title>
        <authorList>
            <person name="Mitreva M."/>
        </authorList>
    </citation>
    <scope>NUCLEOTIDE SEQUENCE [LARGE SCALE GENOMIC DNA]</scope>
    <source>
        <strain evidence="1 2">ISS45</strain>
    </source>
</reference>
<organism evidence="1 2">
    <name type="scientific">Trichinella nativa</name>
    <dbReference type="NCBI Taxonomy" id="6335"/>
    <lineage>
        <taxon>Eukaryota</taxon>
        <taxon>Metazoa</taxon>
        <taxon>Ecdysozoa</taxon>
        <taxon>Nematoda</taxon>
        <taxon>Enoplea</taxon>
        <taxon>Dorylaimia</taxon>
        <taxon>Trichinellida</taxon>
        <taxon>Trichinellidae</taxon>
        <taxon>Trichinella</taxon>
    </lineage>
</organism>
<name>A0A1Y3ENM0_9BILA</name>
<evidence type="ECO:0000313" key="1">
    <source>
        <dbReference type="EMBL" id="OUC45466.1"/>
    </source>
</evidence>
<dbReference type="EMBL" id="LVZM01009431">
    <property type="protein sequence ID" value="OUC45466.1"/>
    <property type="molecule type" value="Genomic_DNA"/>
</dbReference>
<protein>
    <submittedName>
        <fullName evidence="1">Uncharacterized protein</fullName>
    </submittedName>
</protein>
<accession>A0A1Y3ENM0</accession>
<proteinExistence type="predicted"/>
<comment type="caution">
    <text evidence="1">The sequence shown here is derived from an EMBL/GenBank/DDBJ whole genome shotgun (WGS) entry which is preliminary data.</text>
</comment>
<sequence length="104" mass="11655">MLPEILSTSAEDDLAGLYRTESVRRGVLINYKPEYTIFLTVVWHTCVPTAWPQTCGLRDACFSTTAALDRREQESCGFCCLVVVPSARSLAVPYCASHQMDHKR</sequence>
<gene>
    <name evidence="1" type="ORF">D917_01882</name>
</gene>
<dbReference type="AlphaFoldDB" id="A0A1Y3ENM0"/>